<dbReference type="InterPro" id="IPR013785">
    <property type="entry name" value="Aldolase_TIM"/>
</dbReference>
<evidence type="ECO:0000256" key="1">
    <source>
        <dbReference type="ARBA" id="ARBA00007592"/>
    </source>
</evidence>
<evidence type="ECO:0000313" key="5">
    <source>
        <dbReference type="EMBL" id="MST62212.1"/>
    </source>
</evidence>
<gene>
    <name evidence="5" type="ORF">FYJ71_04380</name>
</gene>
<dbReference type="SUPFAM" id="SSF51569">
    <property type="entry name" value="Aldolase"/>
    <property type="match status" value="1"/>
</dbReference>
<proteinExistence type="inferred from homology"/>
<dbReference type="GO" id="GO:0005829">
    <property type="term" value="C:cytosol"/>
    <property type="evidence" value="ECO:0007669"/>
    <property type="project" value="TreeGrafter"/>
</dbReference>
<dbReference type="Proteomes" id="UP000440713">
    <property type="component" value="Unassembled WGS sequence"/>
</dbReference>
<comment type="similarity">
    <text evidence="1 3">Belongs to the DapA family.</text>
</comment>
<keyword evidence="2 3" id="KW-0456">Lyase</keyword>
<evidence type="ECO:0000256" key="4">
    <source>
        <dbReference type="PIRSR" id="PIRSR001365-2"/>
    </source>
</evidence>
<dbReference type="AlphaFoldDB" id="A0A6N7XD05"/>
<name>A0A6N7XD05_9FIRM</name>
<evidence type="ECO:0000313" key="6">
    <source>
        <dbReference type="Proteomes" id="UP000440713"/>
    </source>
</evidence>
<comment type="caution">
    <text evidence="5">The sequence shown here is derived from an EMBL/GenBank/DDBJ whole genome shotgun (WGS) entry which is preliminary data.</text>
</comment>
<protein>
    <submittedName>
        <fullName evidence="5">4-hydroxy-tetrahydrodipicolinate synthase</fullName>
    </submittedName>
</protein>
<dbReference type="PANTHER" id="PTHR12128:SF66">
    <property type="entry name" value="4-HYDROXY-2-OXOGLUTARATE ALDOLASE, MITOCHONDRIAL"/>
    <property type="match status" value="1"/>
</dbReference>
<dbReference type="Pfam" id="PF00701">
    <property type="entry name" value="DHDPS"/>
    <property type="match status" value="1"/>
</dbReference>
<organism evidence="5 6">
    <name type="scientific">Peptostreptococcus porci</name>
    <dbReference type="NCBI Taxonomy" id="2652282"/>
    <lineage>
        <taxon>Bacteria</taxon>
        <taxon>Bacillati</taxon>
        <taxon>Bacillota</taxon>
        <taxon>Clostridia</taxon>
        <taxon>Peptostreptococcales</taxon>
        <taxon>Peptostreptococcaceae</taxon>
        <taxon>Peptostreptococcus</taxon>
    </lineage>
</organism>
<dbReference type="InterPro" id="IPR002220">
    <property type="entry name" value="DapA-like"/>
</dbReference>
<keyword evidence="6" id="KW-1185">Reference proteome</keyword>
<sequence>MISKGLSINLLTPFTETNEIDFESIERQIEVYIANGAKSLILGRPFGEFLTMNDDEIIDVAEFVVKKVDKRVPVIAQTGFNDTIRSIKLSLRVKNAGVDALILLAPYYSLGNESGILNHFKSIATAVGLPCYIENDSEKTGVDISEHIALLSEIKNIVGIIENTDDTRKYISIISKVSNNFQIVCANDRAIFPALSLGVKSFISPISNICPSDISEIIDFYEKSDIEKSRNKFLSMLEYFDVFSQEVQPVPIKTAMNMLGYDVGDFRLPLSGMNTDYAARVATLIMDQNIRKL</sequence>
<evidence type="ECO:0000256" key="3">
    <source>
        <dbReference type="PIRNR" id="PIRNR001365"/>
    </source>
</evidence>
<dbReference type="PIRSF" id="PIRSF001365">
    <property type="entry name" value="DHDPS"/>
    <property type="match status" value="1"/>
</dbReference>
<dbReference type="EMBL" id="VUNE01000002">
    <property type="protein sequence ID" value="MST62212.1"/>
    <property type="molecule type" value="Genomic_DNA"/>
</dbReference>
<evidence type="ECO:0000256" key="2">
    <source>
        <dbReference type="ARBA" id="ARBA00023239"/>
    </source>
</evidence>
<dbReference type="GO" id="GO:0008840">
    <property type="term" value="F:4-hydroxy-tetrahydrodipicolinate synthase activity"/>
    <property type="evidence" value="ECO:0007669"/>
    <property type="project" value="TreeGrafter"/>
</dbReference>
<dbReference type="SMART" id="SM01130">
    <property type="entry name" value="DHDPS"/>
    <property type="match status" value="1"/>
</dbReference>
<accession>A0A6N7XD05</accession>
<dbReference type="PANTHER" id="PTHR12128">
    <property type="entry name" value="DIHYDRODIPICOLINATE SYNTHASE"/>
    <property type="match status" value="1"/>
</dbReference>
<dbReference type="Gene3D" id="3.20.20.70">
    <property type="entry name" value="Aldolase class I"/>
    <property type="match status" value="1"/>
</dbReference>
<reference evidence="5 6" key="1">
    <citation type="submission" date="2019-08" db="EMBL/GenBank/DDBJ databases">
        <title>In-depth cultivation of the pig gut microbiome towards novel bacterial diversity and tailored functional studies.</title>
        <authorList>
            <person name="Wylensek D."/>
            <person name="Hitch T.C.A."/>
            <person name="Clavel T."/>
        </authorList>
    </citation>
    <scope>NUCLEOTIDE SEQUENCE [LARGE SCALE GENOMIC DNA]</scope>
    <source>
        <strain evidence="5 6">WCA-SAB-591-4A-A</strain>
    </source>
</reference>
<dbReference type="PRINTS" id="PR00146">
    <property type="entry name" value="DHPICSNTHASE"/>
</dbReference>
<feature type="binding site" evidence="4">
    <location>
        <position position="203"/>
    </location>
    <ligand>
        <name>pyruvate</name>
        <dbReference type="ChEBI" id="CHEBI:15361"/>
    </ligand>
</feature>
<dbReference type="RefSeq" id="WP_154537612.1">
    <property type="nucleotide sequence ID" value="NZ_VUNE01000002.1"/>
</dbReference>